<dbReference type="AlphaFoldDB" id="A0A0R2Z9X6"/>
<name>A0A0R2Z9X6_9PSED</name>
<comment type="caution">
    <text evidence="1">The sequence shown here is derived from an EMBL/GenBank/DDBJ whole genome shotgun (WGS) entry which is preliminary data.</text>
</comment>
<accession>A0A0R2Z9X6</accession>
<sequence>MTGRFREAGDVTVMEPAVEKPAPAGAIVAALAIDAAPRHSANEVAQTRVFKLFIVFPHMLWRIISPGVMAMNEKSR</sequence>
<protein>
    <submittedName>
        <fullName evidence="1">Uncharacterized protein</fullName>
    </submittedName>
</protein>
<organism evidence="1 2">
    <name type="scientific">Pseudomonas trivialis</name>
    <dbReference type="NCBI Taxonomy" id="200450"/>
    <lineage>
        <taxon>Bacteria</taxon>
        <taxon>Pseudomonadati</taxon>
        <taxon>Pseudomonadota</taxon>
        <taxon>Gammaproteobacteria</taxon>
        <taxon>Pseudomonadales</taxon>
        <taxon>Pseudomonadaceae</taxon>
        <taxon>Pseudomonas</taxon>
    </lineage>
</organism>
<dbReference type="EMBL" id="JYLK01000022">
    <property type="protein sequence ID" value="KRP57808.1"/>
    <property type="molecule type" value="Genomic_DNA"/>
</dbReference>
<proteinExistence type="predicted"/>
<evidence type="ECO:0000313" key="2">
    <source>
        <dbReference type="Proteomes" id="UP000052019"/>
    </source>
</evidence>
<dbReference type="Proteomes" id="UP000052019">
    <property type="component" value="Unassembled WGS sequence"/>
</dbReference>
<gene>
    <name evidence="1" type="ORF">TU79_23350</name>
</gene>
<evidence type="ECO:0000313" key="1">
    <source>
        <dbReference type="EMBL" id="KRP57808.1"/>
    </source>
</evidence>
<reference evidence="1 2" key="1">
    <citation type="submission" date="2015-02" db="EMBL/GenBank/DDBJ databases">
        <title>Two Pseudomonas sp. nov. isolated from raw milk.</title>
        <authorList>
            <person name="Wenning M."/>
            <person name="von Neubeck M."/>
            <person name="Huptas C."/>
            <person name="Scherer S."/>
        </authorList>
    </citation>
    <scope>NUCLEOTIDE SEQUENCE [LARGE SCALE GENOMIC DNA]</scope>
    <source>
        <strain evidence="1 2">DSM 14937</strain>
    </source>
</reference>